<name>A0ABX4JWH2_9HYPH</name>
<dbReference type="Pfam" id="PF11300">
    <property type="entry name" value="DUF3102"/>
    <property type="match status" value="1"/>
</dbReference>
<reference evidence="1 2" key="1">
    <citation type="submission" date="2017-09" db="EMBL/GenBank/DDBJ databases">
        <title>Comparative genomics of rhizobia isolated from Phaseolus vulgaris in China.</title>
        <authorList>
            <person name="Tong W."/>
        </authorList>
    </citation>
    <scope>NUCLEOTIDE SEQUENCE [LARGE SCALE GENOMIC DNA]</scope>
    <source>
        <strain evidence="1 2">FH14</strain>
    </source>
</reference>
<dbReference type="InterPro" id="IPR021451">
    <property type="entry name" value="DUF3102"/>
</dbReference>
<evidence type="ECO:0008006" key="3">
    <source>
        <dbReference type="Google" id="ProtNLM"/>
    </source>
</evidence>
<dbReference type="Proteomes" id="UP000219914">
    <property type="component" value="Unassembled WGS sequence"/>
</dbReference>
<sequence length="151" mass="17231">MSSRFEIEVEGVGVMRPVNNFQMARIKNISDHENREIAFVAFGLGMTIKQFKALPEEQRRAAWDAHSRLCSPAALAPEPKAQPDRPRLPRRFERVSDDKMIQIGRELIRIKDQLPHGHFGPWLKENSGLSIGQAQRFMRAAKEAQQERSAA</sequence>
<protein>
    <recommendedName>
        <fullName evidence="3">DUF3102 domain-containing protein</fullName>
    </recommendedName>
</protein>
<keyword evidence="2" id="KW-1185">Reference proteome</keyword>
<evidence type="ECO:0000313" key="1">
    <source>
        <dbReference type="EMBL" id="PDT24463.1"/>
    </source>
</evidence>
<organism evidence="1 2">
    <name type="scientific">Rhizobium hidalgonense</name>
    <dbReference type="NCBI Taxonomy" id="1538159"/>
    <lineage>
        <taxon>Bacteria</taxon>
        <taxon>Pseudomonadati</taxon>
        <taxon>Pseudomonadota</taxon>
        <taxon>Alphaproteobacteria</taxon>
        <taxon>Hyphomicrobiales</taxon>
        <taxon>Rhizobiaceae</taxon>
        <taxon>Rhizobium/Agrobacterium group</taxon>
        <taxon>Rhizobium</taxon>
    </lineage>
</organism>
<proteinExistence type="predicted"/>
<dbReference type="EMBL" id="NWSY01000004">
    <property type="protein sequence ID" value="PDT24463.1"/>
    <property type="molecule type" value="Genomic_DNA"/>
</dbReference>
<evidence type="ECO:0000313" key="2">
    <source>
        <dbReference type="Proteomes" id="UP000219914"/>
    </source>
</evidence>
<accession>A0ABX4JWH2</accession>
<comment type="caution">
    <text evidence="1">The sequence shown here is derived from an EMBL/GenBank/DDBJ whole genome shotgun (WGS) entry which is preliminary data.</text>
</comment>
<gene>
    <name evidence="1" type="ORF">CO674_07200</name>
</gene>